<comment type="similarity">
    <text evidence="1">Belongs to the DNA photolyase class-1 family.</text>
</comment>
<dbReference type="SUPFAM" id="SSF48173">
    <property type="entry name" value="Cryptochrome/photolyase FAD-binding domain"/>
    <property type="match status" value="1"/>
</dbReference>
<feature type="binding site" evidence="5">
    <location>
        <position position="382"/>
    </location>
    <ligand>
        <name>FAD</name>
        <dbReference type="ChEBI" id="CHEBI:57692"/>
    </ligand>
</feature>
<feature type="domain" description="Photolyase/cryptochrome alpha/beta" evidence="7">
    <location>
        <begin position="62"/>
        <end position="199"/>
    </location>
</feature>
<feature type="binding site" evidence="5">
    <location>
        <begin position="385"/>
        <end position="392"/>
    </location>
    <ligand>
        <name>FAD</name>
        <dbReference type="ChEBI" id="CHEBI:57692"/>
    </ligand>
</feature>
<dbReference type="Pfam" id="PF03441">
    <property type="entry name" value="FAD_binding_7"/>
    <property type="match status" value="1"/>
</dbReference>
<evidence type="ECO:0000256" key="6">
    <source>
        <dbReference type="PIRSR" id="PIRSR602081-2"/>
    </source>
</evidence>
<dbReference type="GO" id="GO:0043153">
    <property type="term" value="P:entrainment of circadian clock by photoperiod"/>
    <property type="evidence" value="ECO:0007669"/>
    <property type="project" value="TreeGrafter"/>
</dbReference>
<dbReference type="Gene3D" id="1.10.579.10">
    <property type="entry name" value="DNA Cyclobutane Dipyrimidine Photolyase, subunit A, domain 3"/>
    <property type="match status" value="1"/>
</dbReference>
<dbReference type="GO" id="GO:0006950">
    <property type="term" value="P:response to stress"/>
    <property type="evidence" value="ECO:0007669"/>
    <property type="project" value="UniProtKB-ARBA"/>
</dbReference>
<gene>
    <name evidence="8" type="ORF">AMATHDRAFT_73951</name>
</gene>
<dbReference type="InterPro" id="IPR005101">
    <property type="entry name" value="Cryptochr/Photolyase_FAD-bd"/>
</dbReference>
<dbReference type="GO" id="GO:0006139">
    <property type="term" value="P:nucleobase-containing compound metabolic process"/>
    <property type="evidence" value="ECO:0007669"/>
    <property type="project" value="UniProtKB-ARBA"/>
</dbReference>
<dbReference type="InterPro" id="IPR018394">
    <property type="entry name" value="DNA_photolyase_1_CS_C"/>
</dbReference>
<feature type="site" description="Electron transfer via tryptophanyl radical" evidence="6">
    <location>
        <position position="417"/>
    </location>
</feature>
<evidence type="ECO:0000256" key="4">
    <source>
        <dbReference type="ARBA" id="ARBA00022991"/>
    </source>
</evidence>
<keyword evidence="9" id="KW-1185">Reference proteome</keyword>
<dbReference type="GO" id="GO:0003904">
    <property type="term" value="F:deoxyribodipyrimidine photo-lyase activity"/>
    <property type="evidence" value="ECO:0007669"/>
    <property type="project" value="TreeGrafter"/>
</dbReference>
<feature type="binding site" evidence="5">
    <location>
        <begin position="491"/>
        <end position="493"/>
    </location>
    <ligand>
        <name>FAD</name>
        <dbReference type="ChEBI" id="CHEBI:57692"/>
    </ligand>
</feature>
<dbReference type="GO" id="GO:0005737">
    <property type="term" value="C:cytoplasm"/>
    <property type="evidence" value="ECO:0007669"/>
    <property type="project" value="TreeGrafter"/>
</dbReference>
<dbReference type="GO" id="GO:0032922">
    <property type="term" value="P:circadian regulation of gene expression"/>
    <property type="evidence" value="ECO:0007669"/>
    <property type="project" value="TreeGrafter"/>
</dbReference>
<feature type="site" description="Electron transfer via tryptophanyl radical" evidence="6">
    <location>
        <position position="478"/>
    </location>
</feature>
<protein>
    <recommendedName>
        <fullName evidence="7">Photolyase/cryptochrome alpha/beta domain-containing protein</fullName>
    </recommendedName>
</protein>
<sequence length="586" mass="66109">MKPTRSLSSLTGGPPLKRPHLSFNPLKVATKEAADAVDADPPLSKLIDILKEGINHPMKGNAVVYWMRMSDLRLHDNHALSLASKTAMQQNIPLIVLFLISPEDYIAHDRAARRIDFTLRNLEALRTSLSETHIPLCTITHTPRKTLPSRVISFLSGLGCYNLFGNIEYELDEIRRDISVCKLAKLKGIGATFVHNKCVIQPGAILTAQNKAYEVFSPYHRRWVKELNNKSEQYLSEYPFSHSNDKSMRTLAAFSDLFDCNVPESIMGFELNADDKRVMIECWPAGEVSAKALLQRFLTTKARHSQLGAVDPLNPGAEESRSMSRIASYCNDRDRADGDTTSRLSVYLSSGVLSARTCVREILLLQQSHLVDGQGDSGIGRWLQELCWRDFYNIILAAHPRVSMGRPFHEKYSTIVWEESQEPEAGIDSNVLQRWKDGKTGVPVVDAAMRCINRMGWVHNRLRMISAMYLTKDLMVDWRLGERYFMEQLVDGDLATNNGGWQWCASTGVDACPYFRIFNPYSQSSKVDPAGEFIRLWVPELSKLSGSELYNPPGPIADRLGYPRPIITHEDARGRALRRFKHPGVC</sequence>
<dbReference type="AlphaFoldDB" id="A0A2A9NY10"/>
<evidence type="ECO:0000313" key="9">
    <source>
        <dbReference type="Proteomes" id="UP000242287"/>
    </source>
</evidence>
<proteinExistence type="inferred from homology"/>
<reference evidence="8 9" key="1">
    <citation type="submission" date="2014-02" db="EMBL/GenBank/DDBJ databases">
        <title>Transposable element dynamics among asymbiotic and ectomycorrhizal Amanita fungi.</title>
        <authorList>
            <consortium name="DOE Joint Genome Institute"/>
            <person name="Hess J."/>
            <person name="Skrede I."/>
            <person name="Wolfe B."/>
            <person name="LaButti K."/>
            <person name="Ohm R.A."/>
            <person name="Grigoriev I.V."/>
            <person name="Pringle A."/>
        </authorList>
    </citation>
    <scope>NUCLEOTIDE SEQUENCE [LARGE SCALE GENOMIC DNA]</scope>
    <source>
        <strain evidence="8 9">SKay4041</strain>
    </source>
</reference>
<keyword evidence="3 5" id="KW-0274">FAD</keyword>
<evidence type="ECO:0000256" key="3">
    <source>
        <dbReference type="ARBA" id="ARBA00022827"/>
    </source>
</evidence>
<dbReference type="PROSITE" id="PS00394">
    <property type="entry name" value="DNA_PHOTOLYASES_1_1"/>
    <property type="match status" value="1"/>
</dbReference>
<dbReference type="Gene3D" id="3.40.50.620">
    <property type="entry name" value="HUPs"/>
    <property type="match status" value="1"/>
</dbReference>
<evidence type="ECO:0000256" key="5">
    <source>
        <dbReference type="PIRSR" id="PIRSR602081-1"/>
    </source>
</evidence>
<evidence type="ECO:0000313" key="8">
    <source>
        <dbReference type="EMBL" id="PFH52826.1"/>
    </source>
</evidence>
<feature type="site" description="Electron transfer via tryptophanyl radical" evidence="6">
    <location>
        <position position="501"/>
    </location>
</feature>
<keyword evidence="4" id="KW-0157">Chromophore</keyword>
<dbReference type="GO" id="GO:0005634">
    <property type="term" value="C:nucleus"/>
    <property type="evidence" value="ECO:0007669"/>
    <property type="project" value="TreeGrafter"/>
</dbReference>
<keyword evidence="2 5" id="KW-0285">Flavoprotein</keyword>
<feature type="binding site" evidence="5">
    <location>
        <position position="329"/>
    </location>
    <ligand>
        <name>FAD</name>
        <dbReference type="ChEBI" id="CHEBI:57692"/>
    </ligand>
</feature>
<dbReference type="Pfam" id="PF00875">
    <property type="entry name" value="DNA_photolyase"/>
    <property type="match status" value="1"/>
</dbReference>
<name>A0A2A9NY10_9AGAR</name>
<dbReference type="InterPro" id="IPR036155">
    <property type="entry name" value="Crypto/Photolyase_N_sf"/>
</dbReference>
<dbReference type="STRING" id="703135.A0A2A9NY10"/>
<accession>A0A2A9NY10</accession>
<dbReference type="EMBL" id="KZ301977">
    <property type="protein sequence ID" value="PFH52826.1"/>
    <property type="molecule type" value="Genomic_DNA"/>
</dbReference>
<evidence type="ECO:0000256" key="2">
    <source>
        <dbReference type="ARBA" id="ARBA00022630"/>
    </source>
</evidence>
<dbReference type="InterPro" id="IPR006050">
    <property type="entry name" value="DNA_photolyase_N"/>
</dbReference>
<dbReference type="InterPro" id="IPR014729">
    <property type="entry name" value="Rossmann-like_a/b/a_fold"/>
</dbReference>
<dbReference type="GO" id="GO:0003677">
    <property type="term" value="F:DNA binding"/>
    <property type="evidence" value="ECO:0007669"/>
    <property type="project" value="TreeGrafter"/>
</dbReference>
<dbReference type="PROSITE" id="PS51645">
    <property type="entry name" value="PHR_CRY_ALPHA_BETA"/>
    <property type="match status" value="1"/>
</dbReference>
<dbReference type="Proteomes" id="UP000242287">
    <property type="component" value="Unassembled WGS sequence"/>
</dbReference>
<dbReference type="PANTHER" id="PTHR11455:SF18">
    <property type="entry name" value="SI:CH1073-390K14.1"/>
    <property type="match status" value="1"/>
</dbReference>
<dbReference type="PANTHER" id="PTHR11455">
    <property type="entry name" value="CRYPTOCHROME"/>
    <property type="match status" value="1"/>
</dbReference>
<dbReference type="GO" id="GO:0071949">
    <property type="term" value="F:FAD binding"/>
    <property type="evidence" value="ECO:0007669"/>
    <property type="project" value="TreeGrafter"/>
</dbReference>
<feature type="binding site" evidence="5">
    <location>
        <begin position="341"/>
        <end position="345"/>
    </location>
    <ligand>
        <name>FAD</name>
        <dbReference type="ChEBI" id="CHEBI:57692"/>
    </ligand>
</feature>
<dbReference type="InterPro" id="IPR036134">
    <property type="entry name" value="Crypto/Photolyase_FAD-like_sf"/>
</dbReference>
<dbReference type="SUPFAM" id="SSF52425">
    <property type="entry name" value="Cryptochrome/photolyase, N-terminal domain"/>
    <property type="match status" value="1"/>
</dbReference>
<dbReference type="OrthoDB" id="435881at2759"/>
<comment type="cofactor">
    <cofactor evidence="5">
        <name>FAD</name>
        <dbReference type="ChEBI" id="CHEBI:57692"/>
    </cofactor>
    <text evidence="5">Binds 1 FAD per subunit.</text>
</comment>
<organism evidence="8 9">
    <name type="scientific">Amanita thiersii Skay4041</name>
    <dbReference type="NCBI Taxonomy" id="703135"/>
    <lineage>
        <taxon>Eukaryota</taxon>
        <taxon>Fungi</taxon>
        <taxon>Dikarya</taxon>
        <taxon>Basidiomycota</taxon>
        <taxon>Agaricomycotina</taxon>
        <taxon>Agaricomycetes</taxon>
        <taxon>Agaricomycetidae</taxon>
        <taxon>Agaricales</taxon>
        <taxon>Pluteineae</taxon>
        <taxon>Amanitaceae</taxon>
        <taxon>Amanita</taxon>
    </lineage>
</organism>
<dbReference type="InterPro" id="IPR002081">
    <property type="entry name" value="Cryptochrome/DNA_photolyase_1"/>
</dbReference>
<evidence type="ECO:0000256" key="1">
    <source>
        <dbReference type="ARBA" id="ARBA00005862"/>
    </source>
</evidence>
<evidence type="ECO:0000259" key="7">
    <source>
        <dbReference type="PROSITE" id="PS51645"/>
    </source>
</evidence>
<dbReference type="Gene3D" id="1.25.40.80">
    <property type="match status" value="1"/>
</dbReference>